<dbReference type="Gene3D" id="1.25.40.10">
    <property type="entry name" value="Tetratricopeptide repeat domain"/>
    <property type="match status" value="2"/>
</dbReference>
<gene>
    <name evidence="1" type="ORF">ACEZDE_19420</name>
</gene>
<dbReference type="InterPro" id="IPR053137">
    <property type="entry name" value="NLR-like"/>
</dbReference>
<keyword evidence="2" id="KW-1185">Reference proteome</keyword>
<protein>
    <submittedName>
        <fullName evidence="1">Tetratricopeptide repeat protein</fullName>
    </submittedName>
</protein>
<dbReference type="EMBL" id="JBHFAB010000013">
    <property type="protein sequence ID" value="MFC1418787.1"/>
    <property type="molecule type" value="Genomic_DNA"/>
</dbReference>
<reference evidence="1 2" key="1">
    <citation type="submission" date="2024-09" db="EMBL/GenBank/DDBJ databases">
        <authorList>
            <person name="Lee S.D."/>
        </authorList>
    </citation>
    <scope>NUCLEOTIDE SEQUENCE [LARGE SCALE GENOMIC DNA]</scope>
    <source>
        <strain evidence="1 2">N8-3</strain>
    </source>
</reference>
<dbReference type="RefSeq" id="WP_380537583.1">
    <property type="nucleotide sequence ID" value="NZ_JBHFAB010000013.1"/>
</dbReference>
<dbReference type="Pfam" id="PF13424">
    <property type="entry name" value="TPR_12"/>
    <property type="match status" value="1"/>
</dbReference>
<dbReference type="Proteomes" id="UP001592531">
    <property type="component" value="Unassembled WGS sequence"/>
</dbReference>
<proteinExistence type="predicted"/>
<dbReference type="PANTHER" id="PTHR46082:SF6">
    <property type="entry name" value="AAA+ ATPASE DOMAIN-CONTAINING PROTEIN-RELATED"/>
    <property type="match status" value="1"/>
</dbReference>
<dbReference type="Pfam" id="PF13432">
    <property type="entry name" value="TPR_16"/>
    <property type="match status" value="1"/>
</dbReference>
<dbReference type="InterPro" id="IPR011990">
    <property type="entry name" value="TPR-like_helical_dom_sf"/>
</dbReference>
<accession>A0ABV6VYK0</accession>
<evidence type="ECO:0000313" key="1">
    <source>
        <dbReference type="EMBL" id="MFC1418787.1"/>
    </source>
</evidence>
<comment type="caution">
    <text evidence="1">The sequence shown here is derived from an EMBL/GenBank/DDBJ whole genome shotgun (WGS) entry which is preliminary data.</text>
</comment>
<dbReference type="SUPFAM" id="SSF48452">
    <property type="entry name" value="TPR-like"/>
    <property type="match status" value="2"/>
</dbReference>
<evidence type="ECO:0000313" key="2">
    <source>
        <dbReference type="Proteomes" id="UP001592531"/>
    </source>
</evidence>
<organism evidence="1 2">
    <name type="scientific">Streptacidiphilus cavernicola</name>
    <dbReference type="NCBI Taxonomy" id="3342716"/>
    <lineage>
        <taxon>Bacteria</taxon>
        <taxon>Bacillati</taxon>
        <taxon>Actinomycetota</taxon>
        <taxon>Actinomycetes</taxon>
        <taxon>Kitasatosporales</taxon>
        <taxon>Streptomycetaceae</taxon>
        <taxon>Streptacidiphilus</taxon>
    </lineage>
</organism>
<dbReference type="PANTHER" id="PTHR46082">
    <property type="entry name" value="ATP/GTP-BINDING PROTEIN-RELATED"/>
    <property type="match status" value="1"/>
</dbReference>
<name>A0ABV6VYK0_9ACTN</name>
<sequence length="267" mass="28934">MTTTEIPREDLYARAHAASEAGRFEEAARYGEQLAERDLLSPGLDDTATHITLINLALANFGLGRAARSEELLNRVLESELRTLGPDHGYPWMTRALLAEAVGAQGRYEEAAAHLQQVLDRAEAHGWPRHDAAIRARLAQARVLGRQQHWDRALPLARQAATEAAAAIPIPVALSARQLLGTCLRQTGELEEAELVTRSVLEDRRTYNGTTHPFTLEAASDLVLVLEAAGTPGRAREVAEEWAAPACATLRGDHTAVAVLTAALARP</sequence>